<dbReference type="EMBL" id="CP107052">
    <property type="protein sequence ID" value="UYH51022.1"/>
    <property type="molecule type" value="Genomic_DNA"/>
</dbReference>
<sequence length="262" mass="28549">MRRAKIPAHVVTLWDDYADLHDGELRGEAVHQLIARKCNLAATDLRNIISPDAQFSGQSFAGCDLRGADLRRADLSGVDFSGADLSAARLDDANLSSAKFHGTRLDDAILTEVNASHARFCGAHLHRADFCGSNLSGADFSGAEIDKIRLEKSNIAFSVWEGVDMQTAEYSEIRWDGLKLKVWPIYVSGIDYRVILLPGYIVLGSGTFSFDRLRALSSRGAIEAGGIRALRFYAMFGPLIEALDASEALKPYLTPANATQNV</sequence>
<dbReference type="PANTHER" id="PTHR14136:SF17">
    <property type="entry name" value="BTB_POZ DOMAIN-CONTAINING PROTEIN KCTD9"/>
    <property type="match status" value="1"/>
</dbReference>
<reference evidence="1" key="1">
    <citation type="submission" date="2022-10" db="EMBL/GenBank/DDBJ databases">
        <title>Candidatus Kirkpatrella diaphorinas gen. nov., sp. nov., an uncultured endosymbiont identified in a population of Diaphorina citri from Hawaii.</title>
        <authorList>
            <person name="Henry E.M."/>
            <person name="Carlson C.R."/>
            <person name="Kuo Y.-W."/>
        </authorList>
    </citation>
    <scope>NUCLEOTIDE SEQUENCE</scope>
    <source>
        <strain evidence="1">CADCRV1</strain>
    </source>
</reference>
<dbReference type="Proteomes" id="UP001163831">
    <property type="component" value="Chromosome"/>
</dbReference>
<dbReference type="Pfam" id="PF00805">
    <property type="entry name" value="Pentapeptide"/>
    <property type="match status" value="2"/>
</dbReference>
<protein>
    <submittedName>
        <fullName evidence="1">Pentapeptide repeat-containing protein</fullName>
    </submittedName>
</protein>
<dbReference type="SUPFAM" id="SSF141571">
    <property type="entry name" value="Pentapeptide repeat-like"/>
    <property type="match status" value="1"/>
</dbReference>
<dbReference type="InterPro" id="IPR001646">
    <property type="entry name" value="5peptide_repeat"/>
</dbReference>
<dbReference type="RefSeq" id="WP_319806615.1">
    <property type="nucleotide sequence ID" value="NZ_CP107052.1"/>
</dbReference>
<organism evidence="1 2">
    <name type="scientific">Candidatus Kirkpatrickella diaphorinae</name>
    <dbReference type="NCBI Taxonomy" id="2984322"/>
    <lineage>
        <taxon>Bacteria</taxon>
        <taxon>Pseudomonadati</taxon>
        <taxon>Pseudomonadota</taxon>
        <taxon>Alphaproteobacteria</taxon>
        <taxon>Acetobacterales</taxon>
        <taxon>Acetobacteraceae</taxon>
        <taxon>Candidatus Kirkpatrickella</taxon>
    </lineage>
</organism>
<dbReference type="InterPro" id="IPR051082">
    <property type="entry name" value="Pentapeptide-BTB/POZ_domain"/>
</dbReference>
<gene>
    <name evidence="1" type="ORF">N5W20_07985</name>
</gene>
<proteinExistence type="predicted"/>
<evidence type="ECO:0000313" key="1">
    <source>
        <dbReference type="EMBL" id="UYH51022.1"/>
    </source>
</evidence>
<dbReference type="PANTHER" id="PTHR14136">
    <property type="entry name" value="BTB_POZ DOMAIN-CONTAINING PROTEIN KCTD9"/>
    <property type="match status" value="1"/>
</dbReference>
<accession>A0ABY6GHN6</accession>
<name>A0ABY6GHN6_9PROT</name>
<keyword evidence="2" id="KW-1185">Reference proteome</keyword>
<evidence type="ECO:0000313" key="2">
    <source>
        <dbReference type="Proteomes" id="UP001163831"/>
    </source>
</evidence>
<dbReference type="Gene3D" id="2.160.20.80">
    <property type="entry name" value="E3 ubiquitin-protein ligase SopA"/>
    <property type="match status" value="1"/>
</dbReference>